<dbReference type="OrthoDB" id="411785at2759"/>
<reference evidence="3" key="1">
    <citation type="submission" date="2015-09" db="EMBL/GenBank/DDBJ databases">
        <authorList>
            <consortium name="Pathogen Informatics"/>
        </authorList>
    </citation>
    <scope>NUCLEOTIDE SEQUENCE [LARGE SCALE GENOMIC DNA]</scope>
    <source>
        <strain evidence="3">Lake Konstanz</strain>
    </source>
</reference>
<evidence type="ECO:0000313" key="3">
    <source>
        <dbReference type="Proteomes" id="UP000051952"/>
    </source>
</evidence>
<sequence>MLSFFRRLDTFTSRNWVALGGASFVVVSGGVTYEVVRRNRVTAVLHDADCVKRVEVARYPCEVLRGYDVVVSNHFYKSDKVSESVSSWLRRSLLPVWMQEDPESINTEFRNGRGDRVSEDVKALQKNRLSSVRQTSSPSPHGDVASTTAPSVAVQPLMEWPAGTSRYCGMTIEPSRREPQENRGFLRSLVDRSTQQTLVKCHSGRGASTTTSSASACESVPEFLSAPYLRSMLAVFGLLPQPLPPLRVCFLGVGGGALPMFIQRHFAPSIVRMDLVDVEPQVLTAATEMMGLRQMMQAPYYCHAVDAAAFLQQRDPTQGGMTPIVGSSPFVDEEGIALSPTLAVAATTPDVRSAYDVIFVDVFVGSETPAHLQSKAFMQSVQRSLSPFGVASFNLPSSDREFVKDCCEVFGQKNVFVASCRHSANNVVFAMKRNTNEGMSRRHIMRRANELCKVYRLPYDVSAHFPLWWTVV</sequence>
<organism evidence="2 3">
    <name type="scientific">Bodo saltans</name>
    <name type="common">Flagellated protozoan</name>
    <dbReference type="NCBI Taxonomy" id="75058"/>
    <lineage>
        <taxon>Eukaryota</taxon>
        <taxon>Discoba</taxon>
        <taxon>Euglenozoa</taxon>
        <taxon>Kinetoplastea</taxon>
        <taxon>Metakinetoplastina</taxon>
        <taxon>Eubodonida</taxon>
        <taxon>Bodonidae</taxon>
        <taxon>Bodo</taxon>
    </lineage>
</organism>
<keyword evidence="3" id="KW-1185">Reference proteome</keyword>
<dbReference type="AlphaFoldDB" id="A0A0S4JN24"/>
<accession>A0A0S4JN24</accession>
<dbReference type="VEuPathDB" id="TriTrypDB:BSAL_02815"/>
<evidence type="ECO:0000313" key="2">
    <source>
        <dbReference type="EMBL" id="CUG92904.1"/>
    </source>
</evidence>
<evidence type="ECO:0008006" key="4">
    <source>
        <dbReference type="Google" id="ProtNLM"/>
    </source>
</evidence>
<dbReference type="OMA" id="VEPMCIK"/>
<evidence type="ECO:0000256" key="1">
    <source>
        <dbReference type="SAM" id="MobiDB-lite"/>
    </source>
</evidence>
<name>A0A0S4JN24_BODSA</name>
<dbReference type="Proteomes" id="UP000051952">
    <property type="component" value="Unassembled WGS sequence"/>
</dbReference>
<proteinExistence type="predicted"/>
<protein>
    <recommendedName>
        <fullName evidence="4">Methyltransferase</fullName>
    </recommendedName>
</protein>
<dbReference type="EMBL" id="CYKH01002092">
    <property type="protein sequence ID" value="CUG92904.1"/>
    <property type="molecule type" value="Genomic_DNA"/>
</dbReference>
<dbReference type="Gene3D" id="3.40.50.150">
    <property type="entry name" value="Vaccinia Virus protein VP39"/>
    <property type="match status" value="1"/>
</dbReference>
<feature type="compositionally biased region" description="Polar residues" evidence="1">
    <location>
        <begin position="127"/>
        <end position="149"/>
    </location>
</feature>
<dbReference type="InterPro" id="IPR029063">
    <property type="entry name" value="SAM-dependent_MTases_sf"/>
</dbReference>
<gene>
    <name evidence="2" type="ORF">BSAL_02815</name>
</gene>
<feature type="region of interest" description="Disordered" evidence="1">
    <location>
        <begin position="124"/>
        <end position="149"/>
    </location>
</feature>
<dbReference type="SUPFAM" id="SSF53335">
    <property type="entry name" value="S-adenosyl-L-methionine-dependent methyltransferases"/>
    <property type="match status" value="1"/>
</dbReference>